<dbReference type="Proteomes" id="UP000024635">
    <property type="component" value="Unassembled WGS sequence"/>
</dbReference>
<evidence type="ECO:0000313" key="2">
    <source>
        <dbReference type="EMBL" id="EYC04476.1"/>
    </source>
</evidence>
<sequence length="108" mass="12003">MTMFCFGAFAIILLLPALCEGAHCANGKLEKDEIDDYVLNPVNKYRQTLASGKQKNGYSGKNMPKPKDMTTLAWNCDLEKAAIDTLSGRCEFKDDLSDKNGRATVFFQ</sequence>
<accession>A0A016TP40</accession>
<feature type="chain" id="PRO_5001487490" description="SCP domain-containing protein" evidence="1">
    <location>
        <begin position="22"/>
        <end position="108"/>
    </location>
</feature>
<dbReference type="EMBL" id="JARK01001423">
    <property type="protein sequence ID" value="EYC04476.1"/>
    <property type="molecule type" value="Genomic_DNA"/>
</dbReference>
<keyword evidence="3" id="KW-1185">Reference proteome</keyword>
<feature type="signal peptide" evidence="1">
    <location>
        <begin position="1"/>
        <end position="21"/>
    </location>
</feature>
<evidence type="ECO:0000313" key="3">
    <source>
        <dbReference type="Proteomes" id="UP000024635"/>
    </source>
</evidence>
<keyword evidence="1" id="KW-0732">Signal</keyword>
<dbReference type="Gene3D" id="3.40.33.10">
    <property type="entry name" value="CAP"/>
    <property type="match status" value="1"/>
</dbReference>
<dbReference type="SUPFAM" id="SSF55797">
    <property type="entry name" value="PR-1-like"/>
    <property type="match status" value="1"/>
</dbReference>
<dbReference type="InterPro" id="IPR035940">
    <property type="entry name" value="CAP_sf"/>
</dbReference>
<evidence type="ECO:0000256" key="1">
    <source>
        <dbReference type="SAM" id="SignalP"/>
    </source>
</evidence>
<dbReference type="OrthoDB" id="10403613at2759"/>
<comment type="caution">
    <text evidence="2">The sequence shown here is derived from an EMBL/GenBank/DDBJ whole genome shotgun (WGS) entry which is preliminary data.</text>
</comment>
<reference evidence="3" key="1">
    <citation type="journal article" date="2015" name="Nat. Genet.">
        <title>The genome and transcriptome of the zoonotic hookworm Ancylostoma ceylanicum identify infection-specific gene families.</title>
        <authorList>
            <person name="Schwarz E.M."/>
            <person name="Hu Y."/>
            <person name="Antoshechkin I."/>
            <person name="Miller M.M."/>
            <person name="Sternberg P.W."/>
            <person name="Aroian R.V."/>
        </authorList>
    </citation>
    <scope>NUCLEOTIDE SEQUENCE</scope>
    <source>
        <strain evidence="3">HY135</strain>
    </source>
</reference>
<proteinExistence type="predicted"/>
<organism evidence="2 3">
    <name type="scientific">Ancylostoma ceylanicum</name>
    <dbReference type="NCBI Taxonomy" id="53326"/>
    <lineage>
        <taxon>Eukaryota</taxon>
        <taxon>Metazoa</taxon>
        <taxon>Ecdysozoa</taxon>
        <taxon>Nematoda</taxon>
        <taxon>Chromadorea</taxon>
        <taxon>Rhabditida</taxon>
        <taxon>Rhabditina</taxon>
        <taxon>Rhabditomorpha</taxon>
        <taxon>Strongyloidea</taxon>
        <taxon>Ancylostomatidae</taxon>
        <taxon>Ancylostomatinae</taxon>
        <taxon>Ancylostoma</taxon>
    </lineage>
</organism>
<evidence type="ECO:0008006" key="4">
    <source>
        <dbReference type="Google" id="ProtNLM"/>
    </source>
</evidence>
<name>A0A016TP40_9BILA</name>
<dbReference type="AlphaFoldDB" id="A0A016TP40"/>
<gene>
    <name evidence="2" type="primary">Acey_s0087.g2032</name>
    <name evidence="2" type="ORF">Y032_0087g2032</name>
</gene>
<protein>
    <recommendedName>
        <fullName evidence="4">SCP domain-containing protein</fullName>
    </recommendedName>
</protein>